<evidence type="ECO:0000259" key="1">
    <source>
        <dbReference type="Pfam" id="PF26054"/>
    </source>
</evidence>
<proteinExistence type="predicted"/>
<dbReference type="InterPro" id="IPR013083">
    <property type="entry name" value="Znf_RING/FYVE/PHD"/>
</dbReference>
<dbReference type="OrthoDB" id="9118553at2759"/>
<dbReference type="Proteomes" id="UP000567872">
    <property type="component" value="Unassembled WGS sequence"/>
</dbReference>
<comment type="caution">
    <text evidence="2">The sequence shown here is derived from an EMBL/GenBank/DDBJ whole genome shotgun (WGS) entry which is preliminary data.</text>
</comment>
<feature type="non-terminal residue" evidence="2">
    <location>
        <position position="97"/>
    </location>
</feature>
<dbReference type="PANTHER" id="PTHR12420">
    <property type="entry name" value="PHD FINGER PROTEIN"/>
    <property type="match status" value="1"/>
</dbReference>
<dbReference type="InterPro" id="IPR059102">
    <property type="entry name" value="PHD_PHF7/G2E3-like"/>
</dbReference>
<feature type="non-terminal residue" evidence="2">
    <location>
        <position position="1"/>
    </location>
</feature>
<dbReference type="InterPro" id="IPR051188">
    <property type="entry name" value="PHD-type_Zinc_Finger"/>
</dbReference>
<name>A0A7K9VQS5_ANSSE</name>
<dbReference type="Pfam" id="PF26054">
    <property type="entry name" value="PHD_G2E3"/>
    <property type="match status" value="1"/>
</dbReference>
<gene>
    <name evidence="2" type="primary">Phf7_2</name>
    <name evidence="2" type="ORF">ANSSEM_R08910</name>
</gene>
<dbReference type="SUPFAM" id="SSF57903">
    <property type="entry name" value="FYVE/PHD zinc finger"/>
    <property type="match status" value="1"/>
</dbReference>
<organism evidence="2 3">
    <name type="scientific">Anseranas semipalmata</name>
    <name type="common">Magpie goose</name>
    <name type="synonym">Anas semipalmata</name>
    <dbReference type="NCBI Taxonomy" id="8851"/>
    <lineage>
        <taxon>Eukaryota</taxon>
        <taxon>Metazoa</taxon>
        <taxon>Chordata</taxon>
        <taxon>Craniata</taxon>
        <taxon>Vertebrata</taxon>
        <taxon>Euteleostomi</taxon>
        <taxon>Archelosauria</taxon>
        <taxon>Archosauria</taxon>
        <taxon>Dinosauria</taxon>
        <taxon>Saurischia</taxon>
        <taxon>Theropoda</taxon>
        <taxon>Coelurosauria</taxon>
        <taxon>Aves</taxon>
        <taxon>Neognathae</taxon>
        <taxon>Galloanserae</taxon>
        <taxon>Anseriformes</taxon>
        <taxon>Anseranatidae</taxon>
        <taxon>Anseranas</taxon>
    </lineage>
</organism>
<dbReference type="PANTHER" id="PTHR12420:SF47">
    <property type="entry name" value="PHD FINGER PROTEIN 7"/>
    <property type="match status" value="1"/>
</dbReference>
<accession>A0A7K9VQS5</accession>
<dbReference type="Gene3D" id="3.30.40.10">
    <property type="entry name" value="Zinc/RING finger domain, C3HC4 (zinc finger)"/>
    <property type="match status" value="1"/>
</dbReference>
<dbReference type="EMBL" id="VXAA01011230">
    <property type="protein sequence ID" value="NXI75087.1"/>
    <property type="molecule type" value="Genomic_DNA"/>
</dbReference>
<feature type="domain" description="PHF7/G2E3-like PHD zinc finger" evidence="1">
    <location>
        <begin position="16"/>
        <end position="74"/>
    </location>
</feature>
<keyword evidence="3" id="KW-1185">Reference proteome</keyword>
<dbReference type="InterPro" id="IPR011011">
    <property type="entry name" value="Znf_FYVE_PHD"/>
</dbReference>
<protein>
    <submittedName>
        <fullName evidence="2">PHF7 protein</fullName>
    </submittedName>
</protein>
<reference evidence="2 3" key="1">
    <citation type="submission" date="2019-09" db="EMBL/GenBank/DDBJ databases">
        <title>Bird 10,000 Genomes (B10K) Project - Family phase.</title>
        <authorList>
            <person name="Zhang G."/>
        </authorList>
    </citation>
    <scope>NUCLEOTIDE SEQUENCE [LARGE SCALE GENOMIC DNA]</scope>
    <source>
        <strain evidence="2">B10K-DU-001-57</strain>
        <tissue evidence="2">Muscle</tissue>
    </source>
</reference>
<dbReference type="AlphaFoldDB" id="A0A7K9VQS5"/>
<evidence type="ECO:0000313" key="3">
    <source>
        <dbReference type="Proteomes" id="UP000567872"/>
    </source>
</evidence>
<evidence type="ECO:0000313" key="2">
    <source>
        <dbReference type="EMBL" id="NXI75087.1"/>
    </source>
</evidence>
<dbReference type="GO" id="GO:0005634">
    <property type="term" value="C:nucleus"/>
    <property type="evidence" value="ECO:0007669"/>
    <property type="project" value="TreeGrafter"/>
</dbReference>
<sequence length="97" mass="10523">RRPLWENNDAYASQLMRHSRCDVSECLYPHGRERSEGQGPWRLLLCSSCAAEGTHRRCSSLSNSTTSWECDGCAGVGTCKGQTAACCRAAARQGLAA</sequence>